<name>W2SCM1_CYPE1</name>
<feature type="domain" description="DUF7704" evidence="2">
    <location>
        <begin position="4"/>
        <end position="146"/>
    </location>
</feature>
<dbReference type="InterPro" id="IPR056121">
    <property type="entry name" value="DUF7704"/>
</dbReference>
<organism evidence="3 4">
    <name type="scientific">Cyphellophora europaea (strain CBS 101466)</name>
    <name type="common">Phialophora europaea</name>
    <dbReference type="NCBI Taxonomy" id="1220924"/>
    <lineage>
        <taxon>Eukaryota</taxon>
        <taxon>Fungi</taxon>
        <taxon>Dikarya</taxon>
        <taxon>Ascomycota</taxon>
        <taxon>Pezizomycotina</taxon>
        <taxon>Eurotiomycetes</taxon>
        <taxon>Chaetothyriomycetidae</taxon>
        <taxon>Chaetothyriales</taxon>
        <taxon>Cyphellophoraceae</taxon>
        <taxon>Cyphellophora</taxon>
    </lineage>
</organism>
<accession>W2SCM1</accession>
<evidence type="ECO:0000313" key="4">
    <source>
        <dbReference type="Proteomes" id="UP000030752"/>
    </source>
</evidence>
<feature type="transmembrane region" description="Helical" evidence="1">
    <location>
        <begin position="12"/>
        <end position="30"/>
    </location>
</feature>
<proteinExistence type="predicted"/>
<keyword evidence="4" id="KW-1185">Reference proteome</keyword>
<evidence type="ECO:0000256" key="1">
    <source>
        <dbReference type="SAM" id="Phobius"/>
    </source>
</evidence>
<dbReference type="PANTHER" id="PTHR37019">
    <property type="entry name" value="CHROMOSOME 1, WHOLE GENOME SHOTGUN SEQUENCE"/>
    <property type="match status" value="1"/>
</dbReference>
<keyword evidence="1" id="KW-1133">Transmembrane helix</keyword>
<dbReference type="VEuPathDB" id="FungiDB:HMPREF1541_00616"/>
<dbReference type="EMBL" id="KB822711">
    <property type="protein sequence ID" value="ETN46432.1"/>
    <property type="molecule type" value="Genomic_DNA"/>
</dbReference>
<dbReference type="PANTHER" id="PTHR37019:SF2">
    <property type="entry name" value="EXPERA DOMAIN-CONTAINING PROTEIN"/>
    <property type="match status" value="1"/>
</dbReference>
<dbReference type="OrthoDB" id="2937326at2759"/>
<dbReference type="HOGENOM" id="CLU_112091_3_1_1"/>
<keyword evidence="1" id="KW-0812">Transmembrane</keyword>
<gene>
    <name evidence="3" type="ORF">HMPREF1541_00616</name>
</gene>
<reference evidence="3 4" key="1">
    <citation type="submission" date="2013-03" db="EMBL/GenBank/DDBJ databases">
        <title>The Genome Sequence of Phialophora europaea CBS 101466.</title>
        <authorList>
            <consortium name="The Broad Institute Genomics Platform"/>
            <person name="Cuomo C."/>
            <person name="de Hoog S."/>
            <person name="Gorbushina A."/>
            <person name="Walker B."/>
            <person name="Young S.K."/>
            <person name="Zeng Q."/>
            <person name="Gargeya S."/>
            <person name="Fitzgerald M."/>
            <person name="Haas B."/>
            <person name="Abouelleil A."/>
            <person name="Allen A.W."/>
            <person name="Alvarado L."/>
            <person name="Arachchi H.M."/>
            <person name="Berlin A.M."/>
            <person name="Chapman S.B."/>
            <person name="Gainer-Dewar J."/>
            <person name="Goldberg J."/>
            <person name="Griggs A."/>
            <person name="Gujja S."/>
            <person name="Hansen M."/>
            <person name="Howarth C."/>
            <person name="Imamovic A."/>
            <person name="Ireland A."/>
            <person name="Larimer J."/>
            <person name="McCowan C."/>
            <person name="Murphy C."/>
            <person name="Pearson M."/>
            <person name="Poon T.W."/>
            <person name="Priest M."/>
            <person name="Roberts A."/>
            <person name="Saif S."/>
            <person name="Shea T."/>
            <person name="Sisk P."/>
            <person name="Sykes S."/>
            <person name="Wortman J."/>
            <person name="Nusbaum C."/>
            <person name="Birren B."/>
        </authorList>
    </citation>
    <scope>NUCLEOTIDE SEQUENCE [LARGE SCALE GENOMIC DNA]</scope>
    <source>
        <strain evidence="3 4">CBS 101466</strain>
    </source>
</reference>
<protein>
    <recommendedName>
        <fullName evidence="2">DUF7704 domain-containing protein</fullName>
    </recommendedName>
</protein>
<sequence>MALTCLPAWPFLLFGIIEPALLIWALVSIYNDPNDFYVRQHYEASLQQVLLTPQALVLVLQTGNIFLLLAGLAVICSWTTHAEVAKRYLFVVAIADLGHIWGNYKGLGDQYFWEFAQWNDLIWGSVGVSAFLNINRWATLVGLFGRVGPSSSTAKKRN</sequence>
<dbReference type="GeneID" id="19967955"/>
<dbReference type="Pfam" id="PF24803">
    <property type="entry name" value="DUF7704"/>
    <property type="match status" value="1"/>
</dbReference>
<dbReference type="STRING" id="1220924.W2SCM1"/>
<feature type="transmembrane region" description="Helical" evidence="1">
    <location>
        <begin position="50"/>
        <end position="76"/>
    </location>
</feature>
<evidence type="ECO:0000259" key="2">
    <source>
        <dbReference type="Pfam" id="PF24803"/>
    </source>
</evidence>
<dbReference type="RefSeq" id="XP_008711144.1">
    <property type="nucleotide sequence ID" value="XM_008712922.1"/>
</dbReference>
<keyword evidence="1" id="KW-0472">Membrane</keyword>
<dbReference type="eggNOG" id="ENOG502S8N7">
    <property type="taxonomic scope" value="Eukaryota"/>
</dbReference>
<dbReference type="InParanoid" id="W2SCM1"/>
<dbReference type="AlphaFoldDB" id="W2SCM1"/>
<evidence type="ECO:0000313" key="3">
    <source>
        <dbReference type="EMBL" id="ETN46432.1"/>
    </source>
</evidence>
<dbReference type="Proteomes" id="UP000030752">
    <property type="component" value="Unassembled WGS sequence"/>
</dbReference>